<dbReference type="AlphaFoldDB" id="H1VWJ0"/>
<evidence type="ECO:0000313" key="3">
    <source>
        <dbReference type="Proteomes" id="UP000007174"/>
    </source>
</evidence>
<dbReference type="EMBL" id="CACQ02007015">
    <property type="protein sequence ID" value="CCF44602.1"/>
    <property type="molecule type" value="Genomic_DNA"/>
</dbReference>
<sequence>MYDPNGNAQAFGSSSGAMHHGGIIADDMQSLRGMAAGTPESSDVEMQDPGMMADFSSQYASHAASLASPAISAHTDGFFPPGQAY</sequence>
<feature type="region of interest" description="Disordered" evidence="1">
    <location>
        <begin position="1"/>
        <end position="23"/>
    </location>
</feature>
<dbReference type="eggNOG" id="ENOG502SV4E">
    <property type="taxonomic scope" value="Eukaryota"/>
</dbReference>
<feature type="compositionally biased region" description="Polar residues" evidence="1">
    <location>
        <begin position="1"/>
        <end position="16"/>
    </location>
</feature>
<proteinExistence type="predicted"/>
<evidence type="ECO:0000256" key="1">
    <source>
        <dbReference type="SAM" id="MobiDB-lite"/>
    </source>
</evidence>
<gene>
    <name evidence="2" type="ORF">CH063_13946</name>
</gene>
<accession>H1VWJ0</accession>
<dbReference type="STRING" id="759273.H1VWJ0"/>
<reference evidence="3" key="1">
    <citation type="journal article" date="2012" name="Nat. Genet.">
        <title>Lifestyle transitions in plant pathogenic Colletotrichum fungi deciphered by genome and transcriptome analyses.</title>
        <authorList>
            <person name="O'Connell R.J."/>
            <person name="Thon M.R."/>
            <person name="Hacquard S."/>
            <person name="Amyotte S.G."/>
            <person name="Kleemann J."/>
            <person name="Torres M.F."/>
            <person name="Damm U."/>
            <person name="Buiate E.A."/>
            <person name="Epstein L."/>
            <person name="Alkan N."/>
            <person name="Altmueller J."/>
            <person name="Alvarado-Balderrama L."/>
            <person name="Bauser C.A."/>
            <person name="Becker C."/>
            <person name="Birren B.W."/>
            <person name="Chen Z."/>
            <person name="Choi J."/>
            <person name="Crouch J.A."/>
            <person name="Duvick J.P."/>
            <person name="Farman M.A."/>
            <person name="Gan P."/>
            <person name="Heiman D."/>
            <person name="Henrissat B."/>
            <person name="Howard R.J."/>
            <person name="Kabbage M."/>
            <person name="Koch C."/>
            <person name="Kracher B."/>
            <person name="Kubo Y."/>
            <person name="Law A.D."/>
            <person name="Lebrun M.-H."/>
            <person name="Lee Y.-H."/>
            <person name="Miyara I."/>
            <person name="Moore N."/>
            <person name="Neumann U."/>
            <person name="Nordstroem K."/>
            <person name="Panaccione D.G."/>
            <person name="Panstruga R."/>
            <person name="Place M."/>
            <person name="Proctor R.H."/>
            <person name="Prusky D."/>
            <person name="Rech G."/>
            <person name="Reinhardt R."/>
            <person name="Rollins J.A."/>
            <person name="Rounsley S."/>
            <person name="Schardl C.L."/>
            <person name="Schwartz D.C."/>
            <person name="Shenoy N."/>
            <person name="Shirasu K."/>
            <person name="Sikhakolli U.R."/>
            <person name="Stueber K."/>
            <person name="Sukno S.A."/>
            <person name="Sweigard J.A."/>
            <person name="Takano Y."/>
            <person name="Takahara H."/>
            <person name="Trail F."/>
            <person name="van der Does H.C."/>
            <person name="Voll L.M."/>
            <person name="Will I."/>
            <person name="Young S."/>
            <person name="Zeng Q."/>
            <person name="Zhang J."/>
            <person name="Zhou S."/>
            <person name="Dickman M.B."/>
            <person name="Schulze-Lefert P."/>
            <person name="Ver Loren van Themaat E."/>
            <person name="Ma L.-J."/>
            <person name="Vaillancourt L.J."/>
        </authorList>
    </citation>
    <scope>NUCLEOTIDE SEQUENCE [LARGE SCALE GENOMIC DNA]</scope>
    <source>
        <strain evidence="3">IMI 349063</strain>
    </source>
</reference>
<dbReference type="VEuPathDB" id="FungiDB:CH63R_11483"/>
<organism evidence="2 3">
    <name type="scientific">Colletotrichum higginsianum (strain IMI 349063)</name>
    <name type="common">Crucifer anthracnose fungus</name>
    <dbReference type="NCBI Taxonomy" id="759273"/>
    <lineage>
        <taxon>Eukaryota</taxon>
        <taxon>Fungi</taxon>
        <taxon>Dikarya</taxon>
        <taxon>Ascomycota</taxon>
        <taxon>Pezizomycotina</taxon>
        <taxon>Sordariomycetes</taxon>
        <taxon>Hypocreomycetidae</taxon>
        <taxon>Glomerellales</taxon>
        <taxon>Glomerellaceae</taxon>
        <taxon>Colletotrichum</taxon>
        <taxon>Colletotrichum destructivum species complex</taxon>
    </lineage>
</organism>
<dbReference type="Proteomes" id="UP000007174">
    <property type="component" value="Unassembled WGS sequence"/>
</dbReference>
<protein>
    <submittedName>
        <fullName evidence="2">Uncharacterized protein</fullName>
    </submittedName>
</protein>
<name>H1VWJ0_COLHI</name>
<dbReference type="HOGENOM" id="CLU_2512523_0_0_1"/>
<evidence type="ECO:0000313" key="2">
    <source>
        <dbReference type="EMBL" id="CCF44602.1"/>
    </source>
</evidence>